<evidence type="ECO:0000256" key="1">
    <source>
        <dbReference type="SAM" id="MobiDB-lite"/>
    </source>
</evidence>
<accession>A0A1J7ICB4</accession>
<dbReference type="EMBL" id="KV875102">
    <property type="protein sequence ID" value="OIW25094.1"/>
    <property type="molecule type" value="Genomic_DNA"/>
</dbReference>
<dbReference type="InParanoid" id="A0A1J7ICB4"/>
<feature type="region of interest" description="Disordered" evidence="1">
    <location>
        <begin position="1"/>
        <end position="47"/>
    </location>
</feature>
<evidence type="ECO:0000313" key="3">
    <source>
        <dbReference type="Proteomes" id="UP000182658"/>
    </source>
</evidence>
<name>A0A1J7ICB4_9PEZI</name>
<feature type="compositionally biased region" description="Polar residues" evidence="1">
    <location>
        <begin position="20"/>
        <end position="30"/>
    </location>
</feature>
<reference evidence="2 3" key="1">
    <citation type="submission" date="2016-10" db="EMBL/GenBank/DDBJ databases">
        <title>Draft genome sequence of Coniochaeta ligniaria NRRL30616, a lignocellulolytic fungus for bioabatement of inhibitors in plant biomass hydrolysates.</title>
        <authorList>
            <consortium name="DOE Joint Genome Institute"/>
            <person name="Jimenez D.J."/>
            <person name="Hector R.E."/>
            <person name="Riley R."/>
            <person name="Sun H."/>
            <person name="Grigoriev I.V."/>
            <person name="Van Elsas J.D."/>
            <person name="Nichols N.N."/>
        </authorList>
    </citation>
    <scope>NUCLEOTIDE SEQUENCE [LARGE SCALE GENOMIC DNA]</scope>
    <source>
        <strain evidence="2 3">NRRL 30616</strain>
    </source>
</reference>
<protein>
    <submittedName>
        <fullName evidence="2">Uncharacterized protein</fullName>
    </submittedName>
</protein>
<keyword evidence="3" id="KW-1185">Reference proteome</keyword>
<gene>
    <name evidence="2" type="ORF">CONLIGDRAFT_648156</name>
</gene>
<proteinExistence type="predicted"/>
<organism evidence="2 3">
    <name type="scientific">Coniochaeta ligniaria NRRL 30616</name>
    <dbReference type="NCBI Taxonomy" id="1408157"/>
    <lineage>
        <taxon>Eukaryota</taxon>
        <taxon>Fungi</taxon>
        <taxon>Dikarya</taxon>
        <taxon>Ascomycota</taxon>
        <taxon>Pezizomycotina</taxon>
        <taxon>Sordariomycetes</taxon>
        <taxon>Sordariomycetidae</taxon>
        <taxon>Coniochaetales</taxon>
        <taxon>Coniochaetaceae</taxon>
        <taxon>Coniochaeta</taxon>
    </lineage>
</organism>
<dbReference type="AlphaFoldDB" id="A0A1J7ICB4"/>
<sequence>MASPSTPRGATTEVILVSPGRSTKSAQRPSTGRKRKITPSAEASTPRKVAVLTWPRPTVSSGELGTWTSRARCETSTRLMLRDGRLPHRLGPQEEAISMPRLPKRQMFLKSIHKAILALTQDIHVTCPQPFPPHHHLLSGPNLTNFLQPQPVANKYANISRTLEAESNLRACS</sequence>
<dbReference type="Proteomes" id="UP000182658">
    <property type="component" value="Unassembled WGS sequence"/>
</dbReference>
<evidence type="ECO:0000313" key="2">
    <source>
        <dbReference type="EMBL" id="OIW25094.1"/>
    </source>
</evidence>